<evidence type="ECO:0000313" key="1">
    <source>
        <dbReference type="EMBL" id="KAK4266956.1"/>
    </source>
</evidence>
<dbReference type="PANTHER" id="PTHR33978">
    <property type="entry name" value="SERINE/THREONINE-KINASE"/>
    <property type="match status" value="1"/>
</dbReference>
<keyword evidence="2" id="KW-1185">Reference proteome</keyword>
<evidence type="ECO:0000313" key="2">
    <source>
        <dbReference type="Proteomes" id="UP001293593"/>
    </source>
</evidence>
<comment type="caution">
    <text evidence="1">The sequence shown here is derived from an EMBL/GenBank/DDBJ whole genome shotgun (WGS) entry which is preliminary data.</text>
</comment>
<accession>A0AAE1JDD4</accession>
<dbReference type="AlphaFoldDB" id="A0AAE1JDD4"/>
<organism evidence="1 2">
    <name type="scientific">Acacia crassicarpa</name>
    <name type="common">northern wattle</name>
    <dbReference type="NCBI Taxonomy" id="499986"/>
    <lineage>
        <taxon>Eukaryota</taxon>
        <taxon>Viridiplantae</taxon>
        <taxon>Streptophyta</taxon>
        <taxon>Embryophyta</taxon>
        <taxon>Tracheophyta</taxon>
        <taxon>Spermatophyta</taxon>
        <taxon>Magnoliopsida</taxon>
        <taxon>eudicotyledons</taxon>
        <taxon>Gunneridae</taxon>
        <taxon>Pentapetalae</taxon>
        <taxon>rosids</taxon>
        <taxon>fabids</taxon>
        <taxon>Fabales</taxon>
        <taxon>Fabaceae</taxon>
        <taxon>Caesalpinioideae</taxon>
        <taxon>mimosoid clade</taxon>
        <taxon>Acacieae</taxon>
        <taxon>Acacia</taxon>
    </lineage>
</organism>
<gene>
    <name evidence="1" type="ORF">QN277_023812</name>
</gene>
<sequence length="115" mass="13434">MTRSCEEEKQQEEESGMGIWDCGSPLYDSYELVSLSHVIERHMMVLPSLEGSKQIRTQFYDVQRLRSSGNHRSSSMASRLNGFLMNWLWKRKKKKEKQRKMGGFPGICDTIDGWK</sequence>
<proteinExistence type="predicted"/>
<dbReference type="PANTHER" id="PTHR33978:SF18">
    <property type="entry name" value="OS01G0656300 PROTEIN"/>
    <property type="match status" value="1"/>
</dbReference>
<reference evidence="1" key="1">
    <citation type="submission" date="2023-10" db="EMBL/GenBank/DDBJ databases">
        <title>Chromosome-level genome of the transformable northern wattle, Acacia crassicarpa.</title>
        <authorList>
            <person name="Massaro I."/>
            <person name="Sinha N.R."/>
            <person name="Poethig S."/>
            <person name="Leichty A.R."/>
        </authorList>
    </citation>
    <scope>NUCLEOTIDE SEQUENCE</scope>
    <source>
        <strain evidence="1">Acra3RX</strain>
        <tissue evidence="1">Leaf</tissue>
    </source>
</reference>
<dbReference type="Proteomes" id="UP001293593">
    <property type="component" value="Unassembled WGS sequence"/>
</dbReference>
<name>A0AAE1JDD4_9FABA</name>
<dbReference type="EMBL" id="JAWXYG010000007">
    <property type="protein sequence ID" value="KAK4266956.1"/>
    <property type="molecule type" value="Genomic_DNA"/>
</dbReference>
<protein>
    <submittedName>
        <fullName evidence="1">Uncharacterized protein</fullName>
    </submittedName>
</protein>